<evidence type="ECO:0000259" key="4">
    <source>
        <dbReference type="PROSITE" id="PS51272"/>
    </source>
</evidence>
<gene>
    <name evidence="5" type="ORF">HVS_16235</name>
</gene>
<proteinExistence type="predicted"/>
<evidence type="ECO:0000313" key="5">
    <source>
        <dbReference type="EMBL" id="AUG59086.1"/>
    </source>
</evidence>
<dbReference type="Pfam" id="PF13205">
    <property type="entry name" value="Big_5"/>
    <property type="match status" value="2"/>
</dbReference>
<dbReference type="InterPro" id="IPR014755">
    <property type="entry name" value="Cu-Rt/internalin_Ig-like"/>
</dbReference>
<dbReference type="PROSITE" id="PS51272">
    <property type="entry name" value="SLH"/>
    <property type="match status" value="1"/>
</dbReference>
<sequence>MKNLKKLVALFVAIAMISTLMVPAFADSSFKYEEEARDMYDLGLFKGESETEYVPNLGELLSRETGAVMLLRIFAQEDEALEMSDEEADEKLAAFSDGDTVANWAKKQVAYATDKGYIKGYPDGTFAPKEALNGKAYCSLVLQLLGYDGDFNYHTAATSLSEVGGLTSAEAAIFNSNDPINRDSLVGISYGALKATFKGSNETLIQRLVRLEKVDANLAKDKGLVDAVIKEVAELEDVYVKVGETANLPSTVEVTYDNDETGEVEVTWPTVDTSEVGEQEIEGIIAGTPLTAKVKVIVQPDELTVTSVTADNLKEVAVEFSAALDEDTVNADNIYVKDVTGSVELQEDGRTVIITVDGDDGGDDGLDNSGEYTLVVKNVKDTTGMEIEETEIDFEAFDGTRPEAEEIKVTGPSNLEITFSEPIKEGDGDDIELKIGDTTIGAEVDEGYGTRTLSVSVWDELEDGKTYEVTVKGFKDYAGYTNVTKTFELEYVKDNEPPVAEITKVDQKYIKVEFNKPVTGLHPQNFYHTFTAWEATGIYKDEARTDEIKPENSVSTVWVYFMDDEDDKNSKPLAEGTQKVGIRGKYDDVDVVDNWGNKFETVEIEVTVTVDKEAPEVTSITVESEDKIKVTFNKVVNFSEDNIEVLDTDGKEIASVSSIDPAEEAAKEFTVKLSEPVEGKTIIVKIANVEDTALEPNKLSEYKATIEVGDQTAPSVKVAKDEAGEALYFIFNEDVSNTALDKNNYAIMDDSNGKLTNFKNSPKFAEGSRIVKIELANDENLTGKKIFVQKIEDKAGNAMAGVIVEYSGIDTLDNAVAPNVESVEITAKDKIVITFDQYLKEAPIDGFVVTVDSETFDKKADYKSTSVTRNSKGNTVVTLVLKSADIKADASNVTVQVLDNKLKNRLDVAVKGVIFNPAADDELPGQKYVADKIAPSIKEKEEEDVLDVTATAGKNTIKIEFTEDINDNALSSKTFKVDGYTVESVEASGSTVTITLTDNIEAGKVKITQAQPVEDMAGNEYTHKGTITITVTESDD</sequence>
<feature type="signal peptide" evidence="3">
    <location>
        <begin position="1"/>
        <end position="26"/>
    </location>
</feature>
<dbReference type="Pfam" id="PF07532">
    <property type="entry name" value="Big_4"/>
    <property type="match status" value="1"/>
</dbReference>
<dbReference type="AlphaFoldDB" id="A0A2K9EBE6"/>
<keyword evidence="6" id="KW-1185">Reference proteome</keyword>
<dbReference type="EMBL" id="CP025197">
    <property type="protein sequence ID" value="AUG59086.1"/>
    <property type="molecule type" value="Genomic_DNA"/>
</dbReference>
<accession>A0A2K9EBE6</accession>
<evidence type="ECO:0000256" key="3">
    <source>
        <dbReference type="SAM" id="SignalP"/>
    </source>
</evidence>
<dbReference type="Gene3D" id="2.60.40.1220">
    <property type="match status" value="5"/>
</dbReference>
<organism evidence="5 6">
    <name type="scientific">Acetivibrio saccincola</name>
    <dbReference type="NCBI Taxonomy" id="1677857"/>
    <lineage>
        <taxon>Bacteria</taxon>
        <taxon>Bacillati</taxon>
        <taxon>Bacillota</taxon>
        <taxon>Clostridia</taxon>
        <taxon>Eubacteriales</taxon>
        <taxon>Oscillospiraceae</taxon>
        <taxon>Acetivibrio</taxon>
    </lineage>
</organism>
<feature type="chain" id="PRO_5014998478" evidence="3">
    <location>
        <begin position="27"/>
        <end position="1036"/>
    </location>
</feature>
<dbReference type="Pfam" id="PF00395">
    <property type="entry name" value="SLH"/>
    <property type="match status" value="1"/>
</dbReference>
<evidence type="ECO:0000256" key="2">
    <source>
        <dbReference type="ARBA" id="ARBA00022737"/>
    </source>
</evidence>
<dbReference type="InterPro" id="IPR032812">
    <property type="entry name" value="SbsA_Ig"/>
</dbReference>
<feature type="domain" description="SLH" evidence="4">
    <location>
        <begin position="92"/>
        <end position="155"/>
    </location>
</feature>
<dbReference type="KEGG" id="hsc:HVS_16235"/>
<keyword evidence="2" id="KW-0677">Repeat</keyword>
<reference evidence="5 6" key="1">
    <citation type="submission" date="2017-12" db="EMBL/GenBank/DDBJ databases">
        <title>Complete genome sequence of Herbivorax saccincola GGR1, a novel Cellulosome-producing hydrolytic bacterium in a thermophilic biogas plant, established by Illumina and Nanopore MinION sequencing.</title>
        <authorList>
            <person name="Pechtl A."/>
            <person name="Ruckert C."/>
            <person name="Koeck D.E."/>
            <person name="Maus I."/>
            <person name="Winkler A."/>
            <person name="Kalinowski J."/>
            <person name="Puhler A."/>
            <person name="Schwarz W.W."/>
            <person name="Zverlov V.V."/>
            <person name="Schluter A."/>
            <person name="Liebl W."/>
        </authorList>
    </citation>
    <scope>NUCLEOTIDE SEQUENCE [LARGE SCALE GENOMIC DNA]</scope>
    <source>
        <strain evidence="6">SR1</strain>
    </source>
</reference>
<name>A0A2K9EBE6_9FIRM</name>
<dbReference type="InterPro" id="IPR001119">
    <property type="entry name" value="SLH_dom"/>
</dbReference>
<evidence type="ECO:0000313" key="6">
    <source>
        <dbReference type="Proteomes" id="UP000233534"/>
    </source>
</evidence>
<dbReference type="InterPro" id="IPR011081">
    <property type="entry name" value="Big_4"/>
</dbReference>
<dbReference type="Proteomes" id="UP000233534">
    <property type="component" value="Chromosome"/>
</dbReference>
<protein>
    <submittedName>
        <fullName evidence="5">Outer cell wall protein</fullName>
    </submittedName>
</protein>
<dbReference type="RefSeq" id="WP_101303927.1">
    <property type="nucleotide sequence ID" value="NZ_CP025197.1"/>
</dbReference>
<keyword evidence="1 3" id="KW-0732">Signal</keyword>
<evidence type="ECO:0000256" key="1">
    <source>
        <dbReference type="ARBA" id="ARBA00022729"/>
    </source>
</evidence>